<reference evidence="4" key="1">
    <citation type="journal article" date="2019" name="Int. J. Syst. Evol. Microbiol.">
        <title>The Global Catalogue of Microorganisms (GCM) 10K type strain sequencing project: providing services to taxonomists for standard genome sequencing and annotation.</title>
        <authorList>
            <consortium name="The Broad Institute Genomics Platform"/>
            <consortium name="The Broad Institute Genome Sequencing Center for Infectious Disease"/>
            <person name="Wu L."/>
            <person name="Ma J."/>
        </authorList>
    </citation>
    <scope>NUCLEOTIDE SEQUENCE [LARGE SCALE GENOMIC DNA]</scope>
    <source>
        <strain evidence="4">KCTC 23707</strain>
    </source>
</reference>
<dbReference type="Proteomes" id="UP001597308">
    <property type="component" value="Unassembled WGS sequence"/>
</dbReference>
<gene>
    <name evidence="3" type="ORF">ACFSCV_03425</name>
</gene>
<dbReference type="InterPro" id="IPR012341">
    <property type="entry name" value="6hp_glycosidase-like_sf"/>
</dbReference>
<dbReference type="InterPro" id="IPR045582">
    <property type="entry name" value="Trehalase-like_N"/>
</dbReference>
<evidence type="ECO:0000313" key="3">
    <source>
        <dbReference type="EMBL" id="MFD1702047.1"/>
    </source>
</evidence>
<dbReference type="InterPro" id="IPR008928">
    <property type="entry name" value="6-hairpin_glycosidase_sf"/>
</dbReference>
<name>A0ABW4K1V3_9HYPH</name>
<keyword evidence="3" id="KW-0378">Hydrolase</keyword>
<evidence type="ECO:0000259" key="1">
    <source>
        <dbReference type="Pfam" id="PF00723"/>
    </source>
</evidence>
<dbReference type="RefSeq" id="WP_378797030.1">
    <property type="nucleotide sequence ID" value="NZ_JBHUER010000002.1"/>
</dbReference>
<dbReference type="SUPFAM" id="SSF48208">
    <property type="entry name" value="Six-hairpin glycosidases"/>
    <property type="match status" value="1"/>
</dbReference>
<proteinExistence type="predicted"/>
<protein>
    <submittedName>
        <fullName evidence="3">Glycoside hydrolase family 15 protein</fullName>
    </submittedName>
</protein>
<dbReference type="InterPro" id="IPR011613">
    <property type="entry name" value="GH15-like"/>
</dbReference>
<dbReference type="Pfam" id="PF00723">
    <property type="entry name" value="Glyco_hydro_15"/>
    <property type="match status" value="1"/>
</dbReference>
<dbReference type="Pfam" id="PF19291">
    <property type="entry name" value="TREH_N"/>
    <property type="match status" value="1"/>
</dbReference>
<accession>A0ABW4K1V3</accession>
<feature type="domain" description="GH15-like" evidence="1">
    <location>
        <begin position="226"/>
        <end position="589"/>
    </location>
</feature>
<dbReference type="EMBL" id="JBHUER010000002">
    <property type="protein sequence ID" value="MFD1702047.1"/>
    <property type="molecule type" value="Genomic_DNA"/>
</dbReference>
<keyword evidence="4" id="KW-1185">Reference proteome</keyword>
<feature type="domain" description="Trehalase-like N-terminal" evidence="2">
    <location>
        <begin position="13"/>
        <end position="151"/>
    </location>
</feature>
<comment type="caution">
    <text evidence="3">The sequence shown here is derived from an EMBL/GenBank/DDBJ whole genome shotgun (WGS) entry which is preliminary data.</text>
</comment>
<sequence>MTERQATTVSLDLGVIGNAAAAALIDARGRINWMCAPRFDGDPTFCALLGGHAPERGFWEFELEGLTRVEQHYHRNTAILETRLYGGEGAGVRIVDFAPRFRDHGRMFRPQTIVRQVEPISGSPRIRVRLRPAMDYGAAVPDTTRGSNHIRFLLGDTVLRLTTDAPVSLVSEETPFILDRPLAFILGPDETLPAAPSRVAREFYERTHDYWIDWVRFLSLPFEWQEVVIRAAITLKLCSHEETGGIVAALTTSIPEYGDSGRTWDYRLCWLRDAYFTVEALNRLGATKTMEGYLSYVTNLVACSPSGYLQPLFGLGFETRIEESLAEALPGYQAFGPVRRGNAAYTQVQNDGYGSVILAAAQSFFDARLPKPGDEALFERLEKLGAQAVARWDQPDAGIWEYRTREAVHTHSAAMCWAACDRLARIANRLGLSERVDHWSEKAADIRDGIFAAAWSDDLNSFTSTFGGDFVDASLLLLPDIGLVAPDDPRFLGTLAEVERSLRYGNHIYRYRTPDDFGEPETAFTACTFWLINALAAVGREDEAREVFEEVLDHRNRLGLLSEGLHVGTGELWGNFPQTYSMVGLVKAAMRLSRPWEEAF</sequence>
<organism evidence="3 4">
    <name type="scientific">Methylopila henanensis</name>
    <dbReference type="NCBI Taxonomy" id="873516"/>
    <lineage>
        <taxon>Bacteria</taxon>
        <taxon>Pseudomonadati</taxon>
        <taxon>Pseudomonadota</taxon>
        <taxon>Alphaproteobacteria</taxon>
        <taxon>Hyphomicrobiales</taxon>
        <taxon>Methylopilaceae</taxon>
        <taxon>Methylopila</taxon>
    </lineage>
</organism>
<evidence type="ECO:0000313" key="4">
    <source>
        <dbReference type="Proteomes" id="UP001597308"/>
    </source>
</evidence>
<dbReference type="Gene3D" id="1.50.10.10">
    <property type="match status" value="1"/>
</dbReference>
<evidence type="ECO:0000259" key="2">
    <source>
        <dbReference type="Pfam" id="PF19291"/>
    </source>
</evidence>
<dbReference type="PANTHER" id="PTHR31616:SF0">
    <property type="entry name" value="GLUCAN 1,4-ALPHA-GLUCOSIDASE"/>
    <property type="match status" value="1"/>
</dbReference>
<dbReference type="GO" id="GO:0016787">
    <property type="term" value="F:hydrolase activity"/>
    <property type="evidence" value="ECO:0007669"/>
    <property type="project" value="UniProtKB-KW"/>
</dbReference>
<dbReference type="PANTHER" id="PTHR31616">
    <property type="entry name" value="TREHALASE"/>
    <property type="match status" value="1"/>
</dbReference>